<evidence type="ECO:0000313" key="2">
    <source>
        <dbReference type="Proteomes" id="UP001180551"/>
    </source>
</evidence>
<organism evidence="1 2">
    <name type="scientific">Streptomyces mooreae</name>
    <dbReference type="NCBI Taxonomy" id="3075523"/>
    <lineage>
        <taxon>Bacteria</taxon>
        <taxon>Bacillati</taxon>
        <taxon>Actinomycetota</taxon>
        <taxon>Actinomycetes</taxon>
        <taxon>Kitasatosporales</taxon>
        <taxon>Streptomycetaceae</taxon>
        <taxon>Streptomyces</taxon>
    </lineage>
</organism>
<name>A0ABU2T2I3_9ACTN</name>
<protein>
    <submittedName>
        <fullName evidence="1">Uncharacterized protein</fullName>
    </submittedName>
</protein>
<accession>A0ABU2T2I3</accession>
<reference evidence="1" key="1">
    <citation type="submission" date="2024-05" db="EMBL/GenBank/DDBJ databases">
        <title>30 novel species of actinomycetes from the DSMZ collection.</title>
        <authorList>
            <person name="Nouioui I."/>
        </authorList>
    </citation>
    <scope>NUCLEOTIDE SEQUENCE</scope>
    <source>
        <strain evidence="1">DSM 41527</strain>
    </source>
</reference>
<dbReference type="Proteomes" id="UP001180551">
    <property type="component" value="Unassembled WGS sequence"/>
</dbReference>
<comment type="caution">
    <text evidence="1">The sequence shown here is derived from an EMBL/GenBank/DDBJ whole genome shotgun (WGS) entry which is preliminary data.</text>
</comment>
<dbReference type="EMBL" id="JAVRFE010000002">
    <property type="protein sequence ID" value="MDT0454505.1"/>
    <property type="molecule type" value="Genomic_DNA"/>
</dbReference>
<keyword evidence="2" id="KW-1185">Reference proteome</keyword>
<evidence type="ECO:0000313" key="1">
    <source>
        <dbReference type="EMBL" id="MDT0454505.1"/>
    </source>
</evidence>
<proteinExistence type="predicted"/>
<gene>
    <name evidence="1" type="ORF">RM550_01980</name>
</gene>
<dbReference type="RefSeq" id="WP_311621945.1">
    <property type="nucleotide sequence ID" value="NZ_JAVRFE010000002.1"/>
</dbReference>
<sequence>MADNGRTDTDKIAAQPVPHGFAVAGVAVRSGSQARFPAQLHDIKGHANLRSAES</sequence>